<evidence type="ECO:0000313" key="2">
    <source>
        <dbReference type="Proteomes" id="UP001151760"/>
    </source>
</evidence>
<organism evidence="1 2">
    <name type="scientific">Tanacetum coccineum</name>
    <dbReference type="NCBI Taxonomy" id="301880"/>
    <lineage>
        <taxon>Eukaryota</taxon>
        <taxon>Viridiplantae</taxon>
        <taxon>Streptophyta</taxon>
        <taxon>Embryophyta</taxon>
        <taxon>Tracheophyta</taxon>
        <taxon>Spermatophyta</taxon>
        <taxon>Magnoliopsida</taxon>
        <taxon>eudicotyledons</taxon>
        <taxon>Gunneridae</taxon>
        <taxon>Pentapetalae</taxon>
        <taxon>asterids</taxon>
        <taxon>campanulids</taxon>
        <taxon>Asterales</taxon>
        <taxon>Asteraceae</taxon>
        <taxon>Asteroideae</taxon>
        <taxon>Anthemideae</taxon>
        <taxon>Anthemidinae</taxon>
        <taxon>Tanacetum</taxon>
    </lineage>
</organism>
<keyword evidence="2" id="KW-1185">Reference proteome</keyword>
<gene>
    <name evidence="1" type="ORF">Tco_0801134</name>
</gene>
<comment type="caution">
    <text evidence="1">The sequence shown here is derived from an EMBL/GenBank/DDBJ whole genome shotgun (WGS) entry which is preliminary data.</text>
</comment>
<proteinExistence type="predicted"/>
<evidence type="ECO:0000313" key="1">
    <source>
        <dbReference type="EMBL" id="GJS94166.1"/>
    </source>
</evidence>
<dbReference type="Proteomes" id="UP001151760">
    <property type="component" value="Unassembled WGS sequence"/>
</dbReference>
<accession>A0ABQ4ZXF4</accession>
<name>A0ABQ4ZXF4_9ASTR</name>
<reference evidence="1" key="2">
    <citation type="submission" date="2022-01" db="EMBL/GenBank/DDBJ databases">
        <authorList>
            <person name="Yamashiro T."/>
            <person name="Shiraishi A."/>
            <person name="Satake H."/>
            <person name="Nakayama K."/>
        </authorList>
    </citation>
    <scope>NUCLEOTIDE SEQUENCE</scope>
</reference>
<dbReference type="EMBL" id="BQNB010011710">
    <property type="protein sequence ID" value="GJS94166.1"/>
    <property type="molecule type" value="Genomic_DNA"/>
</dbReference>
<reference evidence="1" key="1">
    <citation type="journal article" date="2022" name="Int. J. Mol. Sci.">
        <title>Draft Genome of Tanacetum Coccineum: Genomic Comparison of Closely Related Tanacetum-Family Plants.</title>
        <authorList>
            <person name="Yamashiro T."/>
            <person name="Shiraishi A."/>
            <person name="Nakayama K."/>
            <person name="Satake H."/>
        </authorList>
    </citation>
    <scope>NUCLEOTIDE SEQUENCE</scope>
</reference>
<protein>
    <submittedName>
        <fullName evidence="1">Uncharacterized protein</fullName>
    </submittedName>
</protein>
<sequence>MCAYLQNMEGFKLNDLKLKDFDSIQEMFDRAFKRVNTFEDFRIELVEGKEKRAGAELVQESTKKQKWSTFLEDATYADLHVGREEVSPYTTYTFNDVRKEA</sequence>